<dbReference type="InterPro" id="IPR039781">
    <property type="entry name" value="Rad21/Rec8-like"/>
</dbReference>
<dbReference type="AlphaFoldDB" id="A0A8J9Z5Q5"/>
<evidence type="ECO:0000259" key="8">
    <source>
        <dbReference type="Pfam" id="PF04825"/>
    </source>
</evidence>
<dbReference type="EMBL" id="OV696701">
    <property type="protein sequence ID" value="CAH1247816.1"/>
    <property type="molecule type" value="Genomic_DNA"/>
</dbReference>
<dbReference type="OrthoDB" id="10071381at2759"/>
<evidence type="ECO:0000313" key="10">
    <source>
        <dbReference type="Proteomes" id="UP000838412"/>
    </source>
</evidence>
<feature type="compositionally biased region" description="Acidic residues" evidence="6">
    <location>
        <begin position="408"/>
        <end position="418"/>
    </location>
</feature>
<comment type="subcellular location">
    <subcellularLocation>
        <location evidence="2">Chromosome</location>
    </subcellularLocation>
    <subcellularLocation>
        <location evidence="1">Nucleus</location>
    </subcellularLocation>
</comment>
<evidence type="ECO:0000256" key="2">
    <source>
        <dbReference type="ARBA" id="ARBA00004286"/>
    </source>
</evidence>
<reference evidence="9" key="1">
    <citation type="submission" date="2022-01" db="EMBL/GenBank/DDBJ databases">
        <authorList>
            <person name="Braso-Vives M."/>
        </authorList>
    </citation>
    <scope>NUCLEOTIDE SEQUENCE</scope>
</reference>
<dbReference type="InterPro" id="IPR049589">
    <property type="entry name" value="NXP1_M-like"/>
</dbReference>
<dbReference type="Pfam" id="PF04825">
    <property type="entry name" value="Rad21_Rec8_N"/>
    <property type="match status" value="1"/>
</dbReference>
<dbReference type="GO" id="GO:0007062">
    <property type="term" value="P:sister chromatid cohesion"/>
    <property type="evidence" value="ECO:0007669"/>
    <property type="project" value="InterPro"/>
</dbReference>
<dbReference type="Proteomes" id="UP000838412">
    <property type="component" value="Chromosome 16"/>
</dbReference>
<dbReference type="CDD" id="cd21792">
    <property type="entry name" value="Rad21_Rec8_M_NXP1-like"/>
    <property type="match status" value="1"/>
</dbReference>
<comment type="similarity">
    <text evidence="3">Belongs to the rad21 family.</text>
</comment>
<dbReference type="InterPro" id="IPR036390">
    <property type="entry name" value="WH_DNA-bd_sf"/>
</dbReference>
<keyword evidence="4" id="KW-0158">Chromosome</keyword>
<evidence type="ECO:0000256" key="6">
    <source>
        <dbReference type="SAM" id="MobiDB-lite"/>
    </source>
</evidence>
<dbReference type="GO" id="GO:1990414">
    <property type="term" value="P:replication-born double-strand break repair via sister chromatid exchange"/>
    <property type="evidence" value="ECO:0007669"/>
    <property type="project" value="TreeGrafter"/>
</dbReference>
<dbReference type="InterPro" id="IPR006909">
    <property type="entry name" value="Rad21/Rec8_C_eu"/>
</dbReference>
<sequence>MFYAHFILSKKGPLAKVWLAAHWDKKLTKQHVFETSIEGSVESILHPKVKMALRTSGHLLLGVVRIHNRKAKYLLADCNEAFVKIKMAFRPGVVDLPEENREAAVATITLPEVFHDFDTTVPDLNDFDMQAFTMNQSRVEEITMREDVGNINMMETDAFGDLPFDDKEMLRDASNMDETLYNTADASNLLLEGDHNKKDDTVEKRHPELRYDDPIKDDFGGAPGDGILGADFLGATAGDLFGEAPGGPTGDISIGPEIAATPIPEQANDKERAGPSGELQPDQNATAVADQTTLVPNEREAFALEPLEVTGVKETRVRKKRKLIVDPVIELASSEIRAQLEDTSDIVTTLDLAPPTKKLMQWKEMGGVDKLFTMPCRAVGAKVLLAIFHRNLNTIIPEDLREEKGSAVDDEERMEIESTEMGRDDLYDDGPMSFGGPASVSSLGSVAEPLPMGDDDDDDLPPKSVEPPEVPERRSSPTPEEQAVVSKNSKASPSKRKNTLGGVEDLFGQAAGSPAVDLPPMSPVKTPSSSPRKAYRTPRGGGDSSHANETEEEQEERRLNKRTTQMLHVMDRTMGSTGSITFFDMTKKHTRKQAAAKFYTLLVLKKQTAIEVEQKEHFSDILITKGPKFNSLVGA</sequence>
<dbReference type="InterPro" id="IPR023093">
    <property type="entry name" value="ScpA-like_C"/>
</dbReference>
<dbReference type="SUPFAM" id="SSF46785">
    <property type="entry name" value="Winged helix' DNA-binding domain"/>
    <property type="match status" value="1"/>
</dbReference>
<keyword evidence="5" id="KW-0539">Nucleus</keyword>
<dbReference type="Gene3D" id="1.10.10.580">
    <property type="entry name" value="Structural maintenance of chromosome 1. Chain E"/>
    <property type="match status" value="1"/>
</dbReference>
<gene>
    <name evidence="9" type="primary">RAD21</name>
    <name evidence="9" type="ORF">BLAG_LOCUS9367</name>
</gene>
<feature type="domain" description="Rad21/Rec8-like protein C-terminal eukaryotic" evidence="7">
    <location>
        <begin position="587"/>
        <end position="629"/>
    </location>
</feature>
<dbReference type="PANTHER" id="PTHR12585">
    <property type="entry name" value="SCC1 / RAD21 FAMILY MEMBER"/>
    <property type="match status" value="1"/>
</dbReference>
<feature type="domain" description="Rad21/Rec8-like protein N-terminal" evidence="8">
    <location>
        <begin position="1"/>
        <end position="102"/>
    </location>
</feature>
<dbReference type="InterPro" id="IPR006910">
    <property type="entry name" value="Rad21_Rec8_N"/>
</dbReference>
<name>A0A8J9Z5Q5_BRALA</name>
<evidence type="ECO:0000256" key="5">
    <source>
        <dbReference type="ARBA" id="ARBA00023242"/>
    </source>
</evidence>
<proteinExistence type="inferred from homology"/>
<accession>A0A8J9Z5Q5</accession>
<feature type="region of interest" description="Disordered" evidence="6">
    <location>
        <begin position="403"/>
        <end position="560"/>
    </location>
</feature>
<dbReference type="GO" id="GO:0005634">
    <property type="term" value="C:nucleus"/>
    <property type="evidence" value="ECO:0007669"/>
    <property type="project" value="UniProtKB-SubCell"/>
</dbReference>
<dbReference type="GO" id="GO:0008278">
    <property type="term" value="C:cohesin complex"/>
    <property type="evidence" value="ECO:0007669"/>
    <property type="project" value="InterPro"/>
</dbReference>
<dbReference type="PANTHER" id="PTHR12585:SF69">
    <property type="entry name" value="FI11703P"/>
    <property type="match status" value="1"/>
</dbReference>
<dbReference type="Pfam" id="PF04824">
    <property type="entry name" value="Rad21_Rec8"/>
    <property type="match status" value="1"/>
</dbReference>
<evidence type="ECO:0000259" key="7">
    <source>
        <dbReference type="Pfam" id="PF04824"/>
    </source>
</evidence>
<evidence type="ECO:0000313" key="9">
    <source>
        <dbReference type="EMBL" id="CAH1247816.1"/>
    </source>
</evidence>
<evidence type="ECO:0000256" key="3">
    <source>
        <dbReference type="ARBA" id="ARBA00009870"/>
    </source>
</evidence>
<protein>
    <submittedName>
        <fullName evidence="9">RAD21 protein</fullName>
    </submittedName>
</protein>
<evidence type="ECO:0000256" key="1">
    <source>
        <dbReference type="ARBA" id="ARBA00004123"/>
    </source>
</evidence>
<organism evidence="9 10">
    <name type="scientific">Branchiostoma lanceolatum</name>
    <name type="common">Common lancelet</name>
    <name type="synonym">Amphioxus lanceolatum</name>
    <dbReference type="NCBI Taxonomy" id="7740"/>
    <lineage>
        <taxon>Eukaryota</taxon>
        <taxon>Metazoa</taxon>
        <taxon>Chordata</taxon>
        <taxon>Cephalochordata</taxon>
        <taxon>Leptocardii</taxon>
        <taxon>Amphioxiformes</taxon>
        <taxon>Branchiostomatidae</taxon>
        <taxon>Branchiostoma</taxon>
    </lineage>
</organism>
<evidence type="ECO:0000256" key="4">
    <source>
        <dbReference type="ARBA" id="ARBA00022454"/>
    </source>
</evidence>
<dbReference type="GO" id="GO:0003682">
    <property type="term" value="F:chromatin binding"/>
    <property type="evidence" value="ECO:0007669"/>
    <property type="project" value="TreeGrafter"/>
</dbReference>
<keyword evidence="10" id="KW-1185">Reference proteome</keyword>